<protein>
    <submittedName>
        <fullName evidence="6">LysR family transcriptional regulator</fullName>
    </submittedName>
</protein>
<accession>A0A5C8PWP3</accession>
<dbReference type="InterPro" id="IPR005119">
    <property type="entry name" value="LysR_subst-bd"/>
</dbReference>
<dbReference type="InterPro" id="IPR036388">
    <property type="entry name" value="WH-like_DNA-bd_sf"/>
</dbReference>
<dbReference type="PRINTS" id="PR00039">
    <property type="entry name" value="HTHLYSR"/>
</dbReference>
<comment type="similarity">
    <text evidence="1">Belongs to the LysR transcriptional regulatory family.</text>
</comment>
<dbReference type="Proteomes" id="UP000321638">
    <property type="component" value="Unassembled WGS sequence"/>
</dbReference>
<dbReference type="Gene3D" id="1.10.10.10">
    <property type="entry name" value="Winged helix-like DNA-binding domain superfamily/Winged helix DNA-binding domain"/>
    <property type="match status" value="1"/>
</dbReference>
<dbReference type="InterPro" id="IPR036390">
    <property type="entry name" value="WH_DNA-bd_sf"/>
</dbReference>
<keyword evidence="3" id="KW-0238">DNA-binding</keyword>
<feature type="domain" description="HTH lysR-type" evidence="5">
    <location>
        <begin position="18"/>
        <end position="75"/>
    </location>
</feature>
<sequence>MKSAHLSSDHLSAAHAIPPLSALLAFERAATHLSFRRAAQELAITPSAVSHQIRGLEERFGVRLFARAGRSVRLTPDGERYLRAAAAGLSLLDEAGRDLHRRGRGGPRELRVSSLPFFTSAVLIPALATFARRHPDLTLHIEATHQYADFDSAGVDVAIRYGRERAAGLRLEPLANVYSQPVCAPRLARAGLKTPADLSRHVLIHVAQQPQSWPAWLKEMNLPSLEPRGHLWFDAVPAALDAAEQGLGVALAMHPLIRGRSGFGTRLVMPFEGRGQRTSTLYFVCRPEQAADRRISAFRRWLIEAVRQASGG</sequence>
<proteinExistence type="inferred from homology"/>
<dbReference type="CDD" id="cd08432">
    <property type="entry name" value="PBP2_GcdR_TrpI_HvrB_AmpR_like"/>
    <property type="match status" value="1"/>
</dbReference>
<evidence type="ECO:0000256" key="3">
    <source>
        <dbReference type="ARBA" id="ARBA00023125"/>
    </source>
</evidence>
<organism evidence="6 7">
    <name type="scientific">Vineibacter terrae</name>
    <dbReference type="NCBI Taxonomy" id="2586908"/>
    <lineage>
        <taxon>Bacteria</taxon>
        <taxon>Pseudomonadati</taxon>
        <taxon>Pseudomonadota</taxon>
        <taxon>Alphaproteobacteria</taxon>
        <taxon>Hyphomicrobiales</taxon>
        <taxon>Vineibacter</taxon>
    </lineage>
</organism>
<dbReference type="EMBL" id="VDUZ01000001">
    <property type="protein sequence ID" value="TXL82290.1"/>
    <property type="molecule type" value="Genomic_DNA"/>
</dbReference>
<dbReference type="AlphaFoldDB" id="A0A5C8PWP3"/>
<dbReference type="Pfam" id="PF03466">
    <property type="entry name" value="LysR_substrate"/>
    <property type="match status" value="1"/>
</dbReference>
<dbReference type="GO" id="GO:0006351">
    <property type="term" value="P:DNA-templated transcription"/>
    <property type="evidence" value="ECO:0007669"/>
    <property type="project" value="TreeGrafter"/>
</dbReference>
<dbReference type="OrthoDB" id="3252676at2"/>
<dbReference type="InterPro" id="IPR058163">
    <property type="entry name" value="LysR-type_TF_proteobact-type"/>
</dbReference>
<dbReference type="FunFam" id="1.10.10.10:FF:000001">
    <property type="entry name" value="LysR family transcriptional regulator"/>
    <property type="match status" value="1"/>
</dbReference>
<keyword evidence="7" id="KW-1185">Reference proteome</keyword>
<evidence type="ECO:0000256" key="2">
    <source>
        <dbReference type="ARBA" id="ARBA00023015"/>
    </source>
</evidence>
<keyword evidence="2" id="KW-0805">Transcription regulation</keyword>
<dbReference type="PANTHER" id="PTHR30537">
    <property type="entry name" value="HTH-TYPE TRANSCRIPTIONAL REGULATOR"/>
    <property type="match status" value="1"/>
</dbReference>
<gene>
    <name evidence="6" type="ORF">FHP25_00910</name>
</gene>
<dbReference type="GO" id="GO:0003700">
    <property type="term" value="F:DNA-binding transcription factor activity"/>
    <property type="evidence" value="ECO:0007669"/>
    <property type="project" value="InterPro"/>
</dbReference>
<dbReference type="PANTHER" id="PTHR30537:SF74">
    <property type="entry name" value="HTH-TYPE TRANSCRIPTIONAL REGULATOR TRPI"/>
    <property type="match status" value="1"/>
</dbReference>
<comment type="caution">
    <text evidence="6">The sequence shown here is derived from an EMBL/GenBank/DDBJ whole genome shotgun (WGS) entry which is preliminary data.</text>
</comment>
<dbReference type="SUPFAM" id="SSF46785">
    <property type="entry name" value="Winged helix' DNA-binding domain"/>
    <property type="match status" value="1"/>
</dbReference>
<name>A0A5C8PWP3_9HYPH</name>
<dbReference type="InterPro" id="IPR000847">
    <property type="entry name" value="LysR_HTH_N"/>
</dbReference>
<evidence type="ECO:0000313" key="7">
    <source>
        <dbReference type="Proteomes" id="UP000321638"/>
    </source>
</evidence>
<reference evidence="6 7" key="1">
    <citation type="submission" date="2019-06" db="EMBL/GenBank/DDBJ databases">
        <title>New taxonomy in bacterial strain CC-CFT640, isolated from vineyard.</title>
        <authorList>
            <person name="Lin S.-Y."/>
            <person name="Tsai C.-F."/>
            <person name="Young C.-C."/>
        </authorList>
    </citation>
    <scope>NUCLEOTIDE SEQUENCE [LARGE SCALE GENOMIC DNA]</scope>
    <source>
        <strain evidence="6 7">CC-CFT640</strain>
    </source>
</reference>
<dbReference type="PROSITE" id="PS50931">
    <property type="entry name" value="HTH_LYSR"/>
    <property type="match status" value="1"/>
</dbReference>
<dbReference type="Gene3D" id="3.40.190.10">
    <property type="entry name" value="Periplasmic binding protein-like II"/>
    <property type="match status" value="2"/>
</dbReference>
<dbReference type="SUPFAM" id="SSF53850">
    <property type="entry name" value="Periplasmic binding protein-like II"/>
    <property type="match status" value="1"/>
</dbReference>
<dbReference type="Pfam" id="PF00126">
    <property type="entry name" value="HTH_1"/>
    <property type="match status" value="1"/>
</dbReference>
<keyword evidence="4" id="KW-0804">Transcription</keyword>
<dbReference type="GO" id="GO:0043565">
    <property type="term" value="F:sequence-specific DNA binding"/>
    <property type="evidence" value="ECO:0007669"/>
    <property type="project" value="TreeGrafter"/>
</dbReference>
<dbReference type="RefSeq" id="WP_147844996.1">
    <property type="nucleotide sequence ID" value="NZ_VDUZ01000001.1"/>
</dbReference>
<evidence type="ECO:0000256" key="4">
    <source>
        <dbReference type="ARBA" id="ARBA00023163"/>
    </source>
</evidence>
<evidence type="ECO:0000259" key="5">
    <source>
        <dbReference type="PROSITE" id="PS50931"/>
    </source>
</evidence>
<evidence type="ECO:0000256" key="1">
    <source>
        <dbReference type="ARBA" id="ARBA00009437"/>
    </source>
</evidence>
<evidence type="ECO:0000313" key="6">
    <source>
        <dbReference type="EMBL" id="TXL82290.1"/>
    </source>
</evidence>